<evidence type="ECO:0000313" key="2">
    <source>
        <dbReference type="Proteomes" id="UP000075950"/>
    </source>
</evidence>
<dbReference type="EMBL" id="CP014869">
    <property type="protein sequence ID" value="AMT92726.1"/>
    <property type="molecule type" value="Genomic_DNA"/>
</dbReference>
<dbReference type="Proteomes" id="UP000075950">
    <property type="component" value="Chromosome"/>
</dbReference>
<dbReference type="AlphaFoldDB" id="A0A144M6H4"/>
<name>A0A144M6H4_BRELN</name>
<gene>
    <name evidence="1" type="ORF">A2T55_02040</name>
</gene>
<dbReference type="RefSeq" id="WP_062860599.1">
    <property type="nucleotide sequence ID" value="NZ_CP014869.1"/>
</dbReference>
<dbReference type="KEGG" id="bly:A2T55_02040"/>
<evidence type="ECO:0000313" key="1">
    <source>
        <dbReference type="EMBL" id="AMT92726.1"/>
    </source>
</evidence>
<sequence>MSVDDYTDDEKWLIVTGRRWRRTDPGLEPRVVEELKSHLGAARNAVGKAKKAGAEDDLAEARRRVNAAKIGLGERGDYWWEMAIEDRRARAEAALSELR</sequence>
<accession>A0A144M6H4</accession>
<organism evidence="1 2">
    <name type="scientific">Brevibacterium linens</name>
    <dbReference type="NCBI Taxonomy" id="1703"/>
    <lineage>
        <taxon>Bacteria</taxon>
        <taxon>Bacillati</taxon>
        <taxon>Actinomycetota</taxon>
        <taxon>Actinomycetes</taxon>
        <taxon>Micrococcales</taxon>
        <taxon>Brevibacteriaceae</taxon>
        <taxon>Brevibacterium</taxon>
    </lineage>
</organism>
<reference evidence="2" key="1">
    <citation type="submission" date="2016-03" db="EMBL/GenBank/DDBJ databases">
        <authorList>
            <person name="Ploux O."/>
        </authorList>
    </citation>
    <scope>NUCLEOTIDE SEQUENCE [LARGE SCALE GENOMIC DNA]</scope>
    <source>
        <strain evidence="2">BS258</strain>
    </source>
</reference>
<protein>
    <submittedName>
        <fullName evidence="1">Biopolymer transporter Tol</fullName>
    </submittedName>
</protein>
<proteinExistence type="predicted"/>